<feature type="chain" id="PRO_5045050993" evidence="1">
    <location>
        <begin position="24"/>
        <end position="91"/>
    </location>
</feature>
<evidence type="ECO:0000313" key="3">
    <source>
        <dbReference type="Proteomes" id="UP001521074"/>
    </source>
</evidence>
<dbReference type="Proteomes" id="UP001521074">
    <property type="component" value="Unassembled WGS sequence"/>
</dbReference>
<dbReference type="PROSITE" id="PS51257">
    <property type="entry name" value="PROKAR_LIPOPROTEIN"/>
    <property type="match status" value="1"/>
</dbReference>
<reference evidence="2 3" key="1">
    <citation type="submission" date="2021-12" db="EMBL/GenBank/DDBJ databases">
        <title>Genome sequence of Acetobacter sicerae DmPark20a_162.</title>
        <authorList>
            <person name="Chaston J.M."/>
        </authorList>
    </citation>
    <scope>NUCLEOTIDE SEQUENCE [LARGE SCALE GENOMIC DNA]</scope>
    <source>
        <strain evidence="2 3">DmPark20a_162</strain>
    </source>
</reference>
<comment type="caution">
    <text evidence="2">The sequence shown here is derived from an EMBL/GenBank/DDBJ whole genome shotgun (WGS) entry which is preliminary data.</text>
</comment>
<keyword evidence="1" id="KW-0732">Signal</keyword>
<sequence length="91" mass="9901">MTHRKIMAAGASALMIGTLSACAETQPPREHRIGMANPASVYCQKIGGRLEMQQGPDGVRGVCHLPDGTSMEEWALFRRDHVSPTKGDEPR</sequence>
<gene>
    <name evidence="2" type="ORF">LWC05_11225</name>
</gene>
<accession>A0ABS8VZB4</accession>
<dbReference type="EMBL" id="JAJSOJ010000036">
    <property type="protein sequence ID" value="MCE0744454.1"/>
    <property type="molecule type" value="Genomic_DNA"/>
</dbReference>
<protein>
    <submittedName>
        <fullName evidence="2">DUF333 domain-containing protein</fullName>
    </submittedName>
</protein>
<dbReference type="InterPro" id="IPR005590">
    <property type="entry name" value="DUF333"/>
</dbReference>
<evidence type="ECO:0000313" key="2">
    <source>
        <dbReference type="EMBL" id="MCE0744454.1"/>
    </source>
</evidence>
<evidence type="ECO:0000256" key="1">
    <source>
        <dbReference type="SAM" id="SignalP"/>
    </source>
</evidence>
<proteinExistence type="predicted"/>
<keyword evidence="3" id="KW-1185">Reference proteome</keyword>
<dbReference type="PANTHER" id="PTHR38008">
    <property type="entry name" value="HEMOLYSIN-RELATED"/>
    <property type="match status" value="1"/>
</dbReference>
<dbReference type="Pfam" id="PF03891">
    <property type="entry name" value="DUF333"/>
    <property type="match status" value="1"/>
</dbReference>
<dbReference type="RefSeq" id="WP_232878216.1">
    <property type="nucleotide sequence ID" value="NZ_JAJSOJ010000036.1"/>
</dbReference>
<name>A0ABS8VZB4_9PROT</name>
<organism evidence="2 3">
    <name type="scientific">Acetobacter sicerae</name>
    <dbReference type="NCBI Taxonomy" id="85325"/>
    <lineage>
        <taxon>Bacteria</taxon>
        <taxon>Pseudomonadati</taxon>
        <taxon>Pseudomonadota</taxon>
        <taxon>Alphaproteobacteria</taxon>
        <taxon>Acetobacterales</taxon>
        <taxon>Acetobacteraceae</taxon>
        <taxon>Acetobacter</taxon>
    </lineage>
</organism>
<dbReference type="PANTHER" id="PTHR38008:SF2">
    <property type="entry name" value="HEMOLYSIN"/>
    <property type="match status" value="1"/>
</dbReference>
<feature type="signal peptide" evidence="1">
    <location>
        <begin position="1"/>
        <end position="23"/>
    </location>
</feature>